<evidence type="ECO:0000256" key="6">
    <source>
        <dbReference type="RuleBase" id="RU363032"/>
    </source>
</evidence>
<feature type="transmembrane region" description="Helical" evidence="6">
    <location>
        <begin position="188"/>
        <end position="208"/>
    </location>
</feature>
<comment type="caution">
    <text evidence="9">The sequence shown here is derived from an EMBL/GenBank/DDBJ whole genome shotgun (WGS) entry which is preliminary data.</text>
</comment>
<dbReference type="InterPro" id="IPR035906">
    <property type="entry name" value="MetI-like_sf"/>
</dbReference>
<dbReference type="SUPFAM" id="SSF161098">
    <property type="entry name" value="MetI-like"/>
    <property type="match status" value="1"/>
</dbReference>
<keyword evidence="4 6" id="KW-1133">Transmembrane helix</keyword>
<dbReference type="Proteomes" id="UP001428817">
    <property type="component" value="Unassembled WGS sequence"/>
</dbReference>
<proteinExistence type="inferred from homology"/>
<dbReference type="Pfam" id="PF00528">
    <property type="entry name" value="BPD_transp_1"/>
    <property type="match status" value="1"/>
</dbReference>
<reference evidence="10" key="1">
    <citation type="journal article" date="2019" name="Int. J. Syst. Evol. Microbiol.">
        <title>The Global Catalogue of Microorganisms (GCM) 10K type strain sequencing project: providing services to taxonomists for standard genome sequencing and annotation.</title>
        <authorList>
            <consortium name="The Broad Institute Genomics Platform"/>
            <consortium name="The Broad Institute Genome Sequencing Center for Infectious Disease"/>
            <person name="Wu L."/>
            <person name="Ma J."/>
        </authorList>
    </citation>
    <scope>NUCLEOTIDE SEQUENCE [LARGE SCALE GENOMIC DNA]</scope>
    <source>
        <strain evidence="10">JCM 18303</strain>
    </source>
</reference>
<dbReference type="PANTHER" id="PTHR30177">
    <property type="entry name" value="GLYCINE BETAINE/L-PROLINE TRANSPORT SYSTEM PERMEASE PROTEIN PROW"/>
    <property type="match status" value="1"/>
</dbReference>
<keyword evidence="3 6" id="KW-0812">Transmembrane</keyword>
<evidence type="ECO:0000256" key="3">
    <source>
        <dbReference type="ARBA" id="ARBA00022692"/>
    </source>
</evidence>
<comment type="similarity">
    <text evidence="6">Belongs to the binding-protein-dependent transport system permease family.</text>
</comment>
<dbReference type="InterPro" id="IPR051204">
    <property type="entry name" value="ABC_transp_perm/SBD"/>
</dbReference>
<evidence type="ECO:0000313" key="10">
    <source>
        <dbReference type="Proteomes" id="UP001428817"/>
    </source>
</evidence>
<dbReference type="RefSeq" id="WP_185059441.1">
    <property type="nucleotide sequence ID" value="NZ_BAABJP010000015.1"/>
</dbReference>
<dbReference type="EMBL" id="BAABJP010000015">
    <property type="protein sequence ID" value="GAA5156988.1"/>
    <property type="molecule type" value="Genomic_DNA"/>
</dbReference>
<evidence type="ECO:0000256" key="7">
    <source>
        <dbReference type="SAM" id="MobiDB-lite"/>
    </source>
</evidence>
<keyword evidence="5 6" id="KW-0472">Membrane</keyword>
<dbReference type="PROSITE" id="PS50928">
    <property type="entry name" value="ABC_TM1"/>
    <property type="match status" value="1"/>
</dbReference>
<dbReference type="Gene3D" id="1.10.3720.10">
    <property type="entry name" value="MetI-like"/>
    <property type="match status" value="1"/>
</dbReference>
<comment type="subcellular location">
    <subcellularLocation>
        <location evidence="6">Cell membrane</location>
        <topology evidence="6">Multi-pass membrane protein</topology>
    </subcellularLocation>
    <subcellularLocation>
        <location evidence="1">Membrane</location>
        <topology evidence="1">Multi-pass membrane protein</topology>
    </subcellularLocation>
</comment>
<evidence type="ECO:0000256" key="5">
    <source>
        <dbReference type="ARBA" id="ARBA00023136"/>
    </source>
</evidence>
<dbReference type="PANTHER" id="PTHR30177:SF33">
    <property type="entry name" value="POSSIBLE OSMOPROTECTANT (GLYCINE BETAINE_CARNITINE_CHOLINE_L-PROLINE) TRANSPORT INTEGRAL MEMBRANE PROTEIN ABC TRANSPORTER PROZ"/>
    <property type="match status" value="1"/>
</dbReference>
<sequence>MSIPEIFAWLFDPANWGGSTGVLARVLEHLWYSALAVVVGALVAVPVGALVGHTGRGSFLLVGLANGLRALPDFGLLVLLVLLVGVQLLPVVVALTVLAVPPLLAGTYAGIRNVDRAVVDAARGMGMRERAVLLKVEFPNALPLLIGGLRSASLQVVATTAIAAYVSFGGLGRLLIDGQRNGDYAQMGAGAVLIAVLALVVEGVLAGVQRVVVSPGLRPSGRRTYKQAEKQKTTQPAGVAS</sequence>
<keyword evidence="2 6" id="KW-0813">Transport</keyword>
<feature type="transmembrane region" description="Helical" evidence="6">
    <location>
        <begin position="74"/>
        <end position="100"/>
    </location>
</feature>
<evidence type="ECO:0000256" key="1">
    <source>
        <dbReference type="ARBA" id="ARBA00004141"/>
    </source>
</evidence>
<organism evidence="9 10">
    <name type="scientific">Pseudonocardia eucalypti</name>
    <dbReference type="NCBI Taxonomy" id="648755"/>
    <lineage>
        <taxon>Bacteria</taxon>
        <taxon>Bacillati</taxon>
        <taxon>Actinomycetota</taxon>
        <taxon>Actinomycetes</taxon>
        <taxon>Pseudonocardiales</taxon>
        <taxon>Pseudonocardiaceae</taxon>
        <taxon>Pseudonocardia</taxon>
    </lineage>
</organism>
<name>A0ABP9QBE3_9PSEU</name>
<accession>A0ABP9QBE3</accession>
<feature type="domain" description="ABC transmembrane type-1" evidence="8">
    <location>
        <begin position="26"/>
        <end position="205"/>
    </location>
</feature>
<gene>
    <name evidence="9" type="ORF">GCM10023321_34310</name>
</gene>
<dbReference type="CDD" id="cd06261">
    <property type="entry name" value="TM_PBP2"/>
    <property type="match status" value="1"/>
</dbReference>
<keyword evidence="10" id="KW-1185">Reference proteome</keyword>
<feature type="transmembrane region" description="Helical" evidence="6">
    <location>
        <begin position="152"/>
        <end position="176"/>
    </location>
</feature>
<feature type="transmembrane region" description="Helical" evidence="6">
    <location>
        <begin position="30"/>
        <end position="53"/>
    </location>
</feature>
<protein>
    <submittedName>
        <fullName evidence="9">ABC transporter permease</fullName>
    </submittedName>
</protein>
<feature type="region of interest" description="Disordered" evidence="7">
    <location>
        <begin position="222"/>
        <end position="241"/>
    </location>
</feature>
<evidence type="ECO:0000256" key="2">
    <source>
        <dbReference type="ARBA" id="ARBA00022448"/>
    </source>
</evidence>
<evidence type="ECO:0000313" key="9">
    <source>
        <dbReference type="EMBL" id="GAA5156988.1"/>
    </source>
</evidence>
<dbReference type="InterPro" id="IPR000515">
    <property type="entry name" value="MetI-like"/>
</dbReference>
<evidence type="ECO:0000256" key="4">
    <source>
        <dbReference type="ARBA" id="ARBA00022989"/>
    </source>
</evidence>
<evidence type="ECO:0000259" key="8">
    <source>
        <dbReference type="PROSITE" id="PS50928"/>
    </source>
</evidence>